<dbReference type="HOGENOM" id="CLU_033104_0_0_1"/>
<evidence type="ECO:0008006" key="4">
    <source>
        <dbReference type="Google" id="ProtNLM"/>
    </source>
</evidence>
<feature type="signal peptide" evidence="1">
    <location>
        <begin position="1"/>
        <end position="23"/>
    </location>
</feature>
<dbReference type="Proteomes" id="UP000008068">
    <property type="component" value="Unassembled WGS sequence"/>
</dbReference>
<dbReference type="FunCoup" id="G0MQY7">
    <property type="interactions" value="1966"/>
</dbReference>
<sequence>MNSFTFTLLFVLLRFSFCSECSTQTVDLNDVVKSFEISSNSSDLEPKKCIYTFTVPKYYVPMVMFVNIQLTGENKITTRQYSEYGGTKSYEITKTTHFNLAPTNFTIEIILKTKTVNDSFSILVSVRDKSPATTGNFFVREDLGTLIDYYDIKGNSSTVQKFDANHSQAQSYTIRVAVFSQDPSLFSLMDIVHVYDNGLYKGSLLDVYTAANNSQICSGTMFEIVNSIDTLVGPLTVLISKTHQGWDETAVLVSSATDTNATQTLSATNGLLVMHEISNPNMGSSLPVYYQQISFRGDTELTIYAGCVTGAQPNRSVAIITPANAHNYENIEIYGRCKTFVLTKGYIQWQSVHNFPKDTYRSEIGRKGVIMNPTFPYPSTDNISHNYLIQSPSADSKENIVVTYEVAFMAPDVEFNIDQDIKAFQDANKTLTASDGTYTSVSTYQEFITYKVSNNSDGFLVRYTVTSSANLINLYFVVLLILSKFV</sequence>
<gene>
    <name evidence="2" type="ORF">CAEBREN_01411</name>
</gene>
<evidence type="ECO:0000256" key="1">
    <source>
        <dbReference type="SAM" id="SignalP"/>
    </source>
</evidence>
<evidence type="ECO:0000313" key="3">
    <source>
        <dbReference type="Proteomes" id="UP000008068"/>
    </source>
</evidence>
<dbReference type="OrthoDB" id="5804205at2759"/>
<dbReference type="EMBL" id="GL379808">
    <property type="protein sequence ID" value="EGT41998.1"/>
    <property type="molecule type" value="Genomic_DNA"/>
</dbReference>
<keyword evidence="1" id="KW-0732">Signal</keyword>
<dbReference type="STRING" id="135651.G0MQY7"/>
<proteinExistence type="predicted"/>
<dbReference type="eggNOG" id="ENOG502TGC3">
    <property type="taxonomic scope" value="Eukaryota"/>
</dbReference>
<accession>G0MQY7</accession>
<keyword evidence="3" id="KW-1185">Reference proteome</keyword>
<dbReference type="OMA" id="FLVRYTV"/>
<name>G0MQY7_CAEBE</name>
<reference evidence="3" key="1">
    <citation type="submission" date="2011-07" db="EMBL/GenBank/DDBJ databases">
        <authorList>
            <consortium name="Caenorhabditis brenneri Sequencing and Analysis Consortium"/>
            <person name="Wilson R.K."/>
        </authorList>
    </citation>
    <scope>NUCLEOTIDE SEQUENCE [LARGE SCALE GENOMIC DNA]</scope>
    <source>
        <strain evidence="3">PB2801</strain>
    </source>
</reference>
<organism evidence="3">
    <name type="scientific">Caenorhabditis brenneri</name>
    <name type="common">Nematode worm</name>
    <dbReference type="NCBI Taxonomy" id="135651"/>
    <lineage>
        <taxon>Eukaryota</taxon>
        <taxon>Metazoa</taxon>
        <taxon>Ecdysozoa</taxon>
        <taxon>Nematoda</taxon>
        <taxon>Chromadorea</taxon>
        <taxon>Rhabditida</taxon>
        <taxon>Rhabditina</taxon>
        <taxon>Rhabditomorpha</taxon>
        <taxon>Rhabditoidea</taxon>
        <taxon>Rhabditidae</taxon>
        <taxon>Peloderinae</taxon>
        <taxon>Caenorhabditis</taxon>
    </lineage>
</organism>
<dbReference type="AlphaFoldDB" id="G0MQY7"/>
<evidence type="ECO:0000313" key="2">
    <source>
        <dbReference type="EMBL" id="EGT41998.1"/>
    </source>
</evidence>
<feature type="chain" id="PRO_5003404471" description="CUB-like domain-containing protein" evidence="1">
    <location>
        <begin position="24"/>
        <end position="486"/>
    </location>
</feature>
<protein>
    <recommendedName>
        <fullName evidence="4">CUB-like domain-containing protein</fullName>
    </recommendedName>
</protein>
<dbReference type="InParanoid" id="G0MQY7"/>